<dbReference type="EMBL" id="MT074669">
    <property type="protein sequence ID" value="QIU79915.1"/>
    <property type="molecule type" value="Genomic_DNA"/>
</dbReference>
<dbReference type="EMBL" id="MT074672">
    <property type="protein sequence ID" value="QIU80195.1"/>
    <property type="molecule type" value="Genomic_DNA"/>
</dbReference>
<name>A0A6H0JMX2_PSEAI</name>
<evidence type="ECO:0000313" key="1">
    <source>
        <dbReference type="EMBL" id="QIU79915.1"/>
    </source>
</evidence>
<reference evidence="2" key="1">
    <citation type="submission" date="2020-02" db="EMBL/GenBank/DDBJ databases">
        <title>PAGI-encoded CrpP-like fluoroquinolone-modifying enzymes among Pseudomonas aeruginosa clinical isolates in Europe.</title>
        <authorList>
            <person name="Ortiz de la Rosa J.M."/>
            <person name="Nordmann P."/>
            <person name="Poirel L."/>
        </authorList>
    </citation>
    <scope>NUCLEOTIDE SEQUENCE</scope>
    <source>
        <strain evidence="2">PAGI-135</strain>
        <strain evidence="1">PAGI-60</strain>
    </source>
</reference>
<dbReference type="AlphaFoldDB" id="A0A6H0JMX2"/>
<evidence type="ECO:0000313" key="2">
    <source>
        <dbReference type="EMBL" id="QIU80195.1"/>
    </source>
</evidence>
<organism evidence="2">
    <name type="scientific">Pseudomonas aeruginosa</name>
    <dbReference type="NCBI Taxonomy" id="287"/>
    <lineage>
        <taxon>Bacteria</taxon>
        <taxon>Pseudomonadati</taxon>
        <taxon>Pseudomonadota</taxon>
        <taxon>Gammaproteobacteria</taxon>
        <taxon>Pseudomonadales</taxon>
        <taxon>Pseudomonadaceae</taxon>
        <taxon>Pseudomonas</taxon>
    </lineage>
</organism>
<sequence length="106" mass="12049">MLYLPPGGSRIRFFLRRPDMWVVRLEQGWTLKLDRQIGNSGKHGLWSFHCSESTYAPSPTELLRTAALLPAEPKQGQMIEVSICDSRQAPEDWRFIGKGVATEEFG</sequence>
<proteinExistence type="predicted"/>
<protein>
    <submittedName>
        <fullName evidence="2">Uncharacterized protein</fullName>
    </submittedName>
</protein>
<accession>A0A6H0JMX2</accession>